<organism evidence="1 2">
    <name type="scientific">Rhododendron molle</name>
    <name type="common">Chinese azalea</name>
    <name type="synonym">Azalea mollis</name>
    <dbReference type="NCBI Taxonomy" id="49168"/>
    <lineage>
        <taxon>Eukaryota</taxon>
        <taxon>Viridiplantae</taxon>
        <taxon>Streptophyta</taxon>
        <taxon>Embryophyta</taxon>
        <taxon>Tracheophyta</taxon>
        <taxon>Spermatophyta</taxon>
        <taxon>Magnoliopsida</taxon>
        <taxon>eudicotyledons</taxon>
        <taxon>Gunneridae</taxon>
        <taxon>Pentapetalae</taxon>
        <taxon>asterids</taxon>
        <taxon>Ericales</taxon>
        <taxon>Ericaceae</taxon>
        <taxon>Ericoideae</taxon>
        <taxon>Rhodoreae</taxon>
        <taxon>Rhododendron</taxon>
    </lineage>
</organism>
<evidence type="ECO:0000313" key="1">
    <source>
        <dbReference type="EMBL" id="KAI8531805.1"/>
    </source>
</evidence>
<protein>
    <submittedName>
        <fullName evidence="1">Uncharacterized protein</fullName>
    </submittedName>
</protein>
<reference evidence="1" key="1">
    <citation type="submission" date="2022-02" db="EMBL/GenBank/DDBJ databases">
        <title>Plant Genome Project.</title>
        <authorList>
            <person name="Zhang R.-G."/>
        </authorList>
    </citation>
    <scope>NUCLEOTIDE SEQUENCE</scope>
    <source>
        <strain evidence="1">AT1</strain>
    </source>
</reference>
<comment type="caution">
    <text evidence="1">The sequence shown here is derived from an EMBL/GenBank/DDBJ whole genome shotgun (WGS) entry which is preliminary data.</text>
</comment>
<keyword evidence="2" id="KW-1185">Reference proteome</keyword>
<dbReference type="EMBL" id="CM046398">
    <property type="protein sequence ID" value="KAI8531805.1"/>
    <property type="molecule type" value="Genomic_DNA"/>
</dbReference>
<evidence type="ECO:0000313" key="2">
    <source>
        <dbReference type="Proteomes" id="UP001062846"/>
    </source>
</evidence>
<gene>
    <name evidence="1" type="ORF">RHMOL_Rhmol11G0164500</name>
</gene>
<name>A0ACC0LSX1_RHOML</name>
<accession>A0ACC0LSX1</accession>
<dbReference type="Proteomes" id="UP001062846">
    <property type="component" value="Chromosome 11"/>
</dbReference>
<proteinExistence type="predicted"/>
<sequence>MSRLDILVWHCRGAGNATFKRNITNLVNTHKPVIVALLETKVSLDYLGFFFKKLGFLGSVHVDPMERVGGIWLLWDPNLVSGLIPRKCPTSPNHSNRDSLWEELVNKATGLNSPRLLAGDMNDITSASESQTSSNDVRTSQNRKFRDRIDSCSLMDMGASGPKFKWSNGREGTALVQERLDRALYNADWRSLFLMGERNTRFFHFSTIIRRKSKVSFLKNDNNEWVDNDEDISNLVQIYYVDLFRDRGDSAIQHNCAALIEDSKALLSQTGTMISHIPRLANQSAHSLSRIGLEQEERLVVTYDIPEATRPLIREGILGAGSLCD</sequence>